<sequence length="676" mass="72972">MVARPGRTQAAFTAGELDPLLHDRTQLKYFSTGLKHAENVVITPQGGMRVSDGLRLVGNLPSGADRIFPFDASNGTSYDLVFAGTTCQAWGATSLSASFTVSGISGLLPEMTFAQRFDTMLLFHRDLQSKRIRLTTSGWVVDDLPYANIPRYDYGATYSNGVPAVWRLEFVGLDSGTSIFTLTISQQETFSITYNSTMATLVSAIQAAIADLPNVAAGFVVASPSANIVTITFSGAGNEGDGWAVSGEIVNKADAAIVASKTTVGVKPGEAVISSTRGWPQCGAFWQQRLLVGGMKGLPNAWLMSRTGDYFEFNERFTDANGPALVPMDIAGGETIEAIVPSLNLLIFTSQAEYWIAERALSRTEAPNHVQASRHGSNRGLPVTENEGAAIWCHKNRSTIGELRYTDAEGNFIATDISLLAPHLLRNVRDMAVRRTTETISCNLQAIVLDSGEARLVSLLREQEVTAYARRTSQGLFKRVSRNGRNQLSFIMDRAGTRTLERMETGLLLDEAIDLTVSPASKTVTGLSRYNGREIWVIGDGDVFGPYTVASGQVVLPKAVSAVTAGTWKPPIIDTLPPPRDVGPNTVLKRKARIHTVHLALDDTTSLAISTNGGALKEVDLFRFGVLADVPELNQGFSGVIKIGGLRGYADEPFVRISQLRPGRLNIRSITVETAL</sequence>
<dbReference type="EMBL" id="VJMG01000017">
    <property type="protein sequence ID" value="TRL39828.1"/>
    <property type="molecule type" value="Genomic_DNA"/>
</dbReference>
<accession>A0A549TCY4</accession>
<gene>
    <name evidence="1" type="ORF">FNA46_07795</name>
</gene>
<keyword evidence="2" id="KW-1185">Reference proteome</keyword>
<proteinExistence type="predicted"/>
<dbReference type="RefSeq" id="WP_143124620.1">
    <property type="nucleotide sequence ID" value="NZ_VJMG01000017.1"/>
</dbReference>
<dbReference type="Proteomes" id="UP000316801">
    <property type="component" value="Unassembled WGS sequence"/>
</dbReference>
<name>A0A549TCY4_9HYPH</name>
<evidence type="ECO:0000313" key="2">
    <source>
        <dbReference type="Proteomes" id="UP000316801"/>
    </source>
</evidence>
<organism evidence="1 2">
    <name type="scientific">Rhizobium straminoryzae</name>
    <dbReference type="NCBI Taxonomy" id="1387186"/>
    <lineage>
        <taxon>Bacteria</taxon>
        <taxon>Pseudomonadati</taxon>
        <taxon>Pseudomonadota</taxon>
        <taxon>Alphaproteobacteria</taxon>
        <taxon>Hyphomicrobiales</taxon>
        <taxon>Rhizobiaceae</taxon>
        <taxon>Rhizobium/Agrobacterium group</taxon>
        <taxon>Rhizobium</taxon>
    </lineage>
</organism>
<reference evidence="1 2" key="1">
    <citation type="submission" date="2019-07" db="EMBL/GenBank/DDBJ databases">
        <title>Ln-dependent methylotrophs.</title>
        <authorList>
            <person name="Tani A."/>
        </authorList>
    </citation>
    <scope>NUCLEOTIDE SEQUENCE [LARGE SCALE GENOMIC DNA]</scope>
    <source>
        <strain evidence="1 2">SM12</strain>
    </source>
</reference>
<protein>
    <submittedName>
        <fullName evidence="1">Uncharacterized protein</fullName>
    </submittedName>
</protein>
<comment type="caution">
    <text evidence="1">The sequence shown here is derived from an EMBL/GenBank/DDBJ whole genome shotgun (WGS) entry which is preliminary data.</text>
</comment>
<dbReference type="AlphaFoldDB" id="A0A549TCY4"/>
<evidence type="ECO:0000313" key="1">
    <source>
        <dbReference type="EMBL" id="TRL39828.1"/>
    </source>
</evidence>